<evidence type="ECO:0000259" key="4">
    <source>
        <dbReference type="PROSITE" id="PS01180"/>
    </source>
</evidence>
<evidence type="ECO:0000313" key="6">
    <source>
        <dbReference type="Proteomes" id="UP000747542"/>
    </source>
</evidence>
<reference evidence="5" key="1">
    <citation type="journal article" date="2021" name="Sci. Adv.">
        <title>The American lobster genome reveals insights on longevity, neural, and immune adaptations.</title>
        <authorList>
            <person name="Polinski J.M."/>
            <person name="Zimin A.V."/>
            <person name="Clark K.F."/>
            <person name="Kohn A.B."/>
            <person name="Sadowski N."/>
            <person name="Timp W."/>
            <person name="Ptitsyn A."/>
            <person name="Khanna P."/>
            <person name="Romanova D.Y."/>
            <person name="Williams P."/>
            <person name="Greenwood S.J."/>
            <person name="Moroz L.L."/>
            <person name="Walt D.R."/>
            <person name="Bodnar A.G."/>
        </authorList>
    </citation>
    <scope>NUCLEOTIDE SEQUENCE</scope>
    <source>
        <strain evidence="5">GMGI-L3</strain>
    </source>
</reference>
<proteinExistence type="predicted"/>
<comment type="caution">
    <text evidence="5">The sequence shown here is derived from an EMBL/GenBank/DDBJ whole genome shotgun (WGS) entry which is preliminary data.</text>
</comment>
<dbReference type="GO" id="GO:0004252">
    <property type="term" value="F:serine-type endopeptidase activity"/>
    <property type="evidence" value="ECO:0007669"/>
    <property type="project" value="TreeGrafter"/>
</dbReference>
<dbReference type="AlphaFoldDB" id="A0A8J5JZA4"/>
<dbReference type="EMBL" id="JAHLQT010024959">
    <property type="protein sequence ID" value="KAG7164583.1"/>
    <property type="molecule type" value="Genomic_DNA"/>
</dbReference>
<dbReference type="InterPro" id="IPR000859">
    <property type="entry name" value="CUB_dom"/>
</dbReference>
<comment type="caution">
    <text evidence="2">Lacks conserved residue(s) required for the propagation of feature annotation.</text>
</comment>
<keyword evidence="6" id="KW-1185">Reference proteome</keyword>
<accession>A0A8J5JZA4</accession>
<dbReference type="SUPFAM" id="SSF49854">
    <property type="entry name" value="Spermadhesin, CUB domain"/>
    <property type="match status" value="1"/>
</dbReference>
<evidence type="ECO:0000256" key="2">
    <source>
        <dbReference type="PROSITE-ProRule" id="PRU00059"/>
    </source>
</evidence>
<sequence>MTMVLSSRRCEYDWVTVGEGGGSTPPERMCGDWSARLKLLRYVSHSNRVVITFVTDYAHHFPGFRARVSARTDWYNWHLSLPPLLPPLPSTSPFHLSLLLLSPVSPSRLPPSHIRAQDVCVTPLVKLLVAGPSCRLTQVIIYANVVWSSSRKCYGVGAEWEEWGYEDYGTGTLYWVGGTLHPDSHTWSWRDGSPLNVSGMAYTHATPTPLLSYTHVHSMPTPTSYTHNLRTPTSTTPASTLVFGGDKWSLGAGVKWCVLHTEVGGVEGRYLAGDGVSLCLSLQESTCRHRGPASTVTHRSHSPPTSVTSSAATSAPGGYPVSPQP</sequence>
<dbReference type="PROSITE" id="PS01180">
    <property type="entry name" value="CUB"/>
    <property type="match status" value="1"/>
</dbReference>
<protein>
    <submittedName>
        <fullName evidence="5">Putative CUB domain-containing protein-like 1</fullName>
    </submittedName>
</protein>
<dbReference type="Proteomes" id="UP000747542">
    <property type="component" value="Unassembled WGS sequence"/>
</dbReference>
<feature type="domain" description="CUB" evidence="4">
    <location>
        <begin position="1"/>
        <end position="71"/>
    </location>
</feature>
<keyword evidence="1" id="KW-1015">Disulfide bond</keyword>
<name>A0A8J5JZA4_HOMAM</name>
<dbReference type="Gene3D" id="2.60.120.290">
    <property type="entry name" value="Spermadhesin, CUB domain"/>
    <property type="match status" value="1"/>
</dbReference>
<dbReference type="PANTHER" id="PTHR24255">
    <property type="entry name" value="COMPLEMENT COMPONENT 1, S SUBCOMPONENT-RELATED"/>
    <property type="match status" value="1"/>
</dbReference>
<evidence type="ECO:0000256" key="3">
    <source>
        <dbReference type="SAM" id="MobiDB-lite"/>
    </source>
</evidence>
<gene>
    <name evidence="5" type="primary">Cdcp-L1</name>
    <name evidence="5" type="ORF">Hamer_G004966</name>
</gene>
<dbReference type="Pfam" id="PF00431">
    <property type="entry name" value="CUB"/>
    <property type="match status" value="1"/>
</dbReference>
<dbReference type="PANTHER" id="PTHR24255:SF31">
    <property type="entry name" value="CUBILIN-LIKE PROTEIN"/>
    <property type="match status" value="1"/>
</dbReference>
<dbReference type="InterPro" id="IPR035914">
    <property type="entry name" value="Sperma_CUB_dom_sf"/>
</dbReference>
<dbReference type="CDD" id="cd00041">
    <property type="entry name" value="CUB"/>
    <property type="match status" value="1"/>
</dbReference>
<evidence type="ECO:0000313" key="5">
    <source>
        <dbReference type="EMBL" id="KAG7164583.1"/>
    </source>
</evidence>
<feature type="compositionally biased region" description="Low complexity" evidence="3">
    <location>
        <begin position="302"/>
        <end position="316"/>
    </location>
</feature>
<dbReference type="GO" id="GO:0005615">
    <property type="term" value="C:extracellular space"/>
    <property type="evidence" value="ECO:0007669"/>
    <property type="project" value="TreeGrafter"/>
</dbReference>
<evidence type="ECO:0000256" key="1">
    <source>
        <dbReference type="ARBA" id="ARBA00023157"/>
    </source>
</evidence>
<organism evidence="5 6">
    <name type="scientific">Homarus americanus</name>
    <name type="common">American lobster</name>
    <dbReference type="NCBI Taxonomy" id="6706"/>
    <lineage>
        <taxon>Eukaryota</taxon>
        <taxon>Metazoa</taxon>
        <taxon>Ecdysozoa</taxon>
        <taxon>Arthropoda</taxon>
        <taxon>Crustacea</taxon>
        <taxon>Multicrustacea</taxon>
        <taxon>Malacostraca</taxon>
        <taxon>Eumalacostraca</taxon>
        <taxon>Eucarida</taxon>
        <taxon>Decapoda</taxon>
        <taxon>Pleocyemata</taxon>
        <taxon>Astacidea</taxon>
        <taxon>Nephropoidea</taxon>
        <taxon>Nephropidae</taxon>
        <taxon>Homarus</taxon>
    </lineage>
</organism>
<feature type="region of interest" description="Disordered" evidence="3">
    <location>
        <begin position="290"/>
        <end position="325"/>
    </location>
</feature>